<name>A0A848C1C1_9FIRM</name>
<sequence length="327" mass="35730">MKKLVDDPRLIYKCCDLYYRQEKGQQEICDIFGVSRPSVSRMLKSGRELGIVRIEIVNPDATAYGQLERQLEEAFSLKEAIVVCDSPAQSGAEVGCSALGSAALSYLARVLHNGDYVGISMGWTLLQTIKAECGNLEPVHCTFVPLVGGIGEGSETHANFLTGEFARRFGGERLQLYSPAIFTDPAVLAGFRKERAVRPVFDLYDRLEAAVFGIGTLDSSRSTAVRLNYVDIHTLEAFSAAGAVGDISLQYFDQDGQTAPYESYNERVAGLQLQDLKHVPRRIAIAGGRSKIRAVLGALRGGFINVLITDESCARGIAAFIHEEEEQ</sequence>
<dbReference type="InterPro" id="IPR007324">
    <property type="entry name" value="Sugar-bd_dom_put"/>
</dbReference>
<proteinExistence type="inferred from homology"/>
<evidence type="ECO:0000256" key="2">
    <source>
        <dbReference type="ARBA" id="ARBA00023015"/>
    </source>
</evidence>
<evidence type="ECO:0000313" key="7">
    <source>
        <dbReference type="Proteomes" id="UP000591071"/>
    </source>
</evidence>
<keyword evidence="2" id="KW-0805">Transcription regulation</keyword>
<evidence type="ECO:0000313" key="6">
    <source>
        <dbReference type="EMBL" id="NME29406.1"/>
    </source>
</evidence>
<dbReference type="SUPFAM" id="SSF100950">
    <property type="entry name" value="NagB/RpiA/CoA transferase-like"/>
    <property type="match status" value="1"/>
</dbReference>
<dbReference type="EMBL" id="JABAFG010000033">
    <property type="protein sequence ID" value="NME29406.1"/>
    <property type="molecule type" value="Genomic_DNA"/>
</dbReference>
<dbReference type="InterPro" id="IPR037171">
    <property type="entry name" value="NagB/RpiA_transferase-like"/>
</dbReference>
<dbReference type="RefSeq" id="WP_170088108.1">
    <property type="nucleotide sequence ID" value="NZ_JABAFG010000033.1"/>
</dbReference>
<organism evidence="6 7">
    <name type="scientific">Megasphaera hexanoica</name>
    <dbReference type="NCBI Taxonomy" id="1675036"/>
    <lineage>
        <taxon>Bacteria</taxon>
        <taxon>Bacillati</taxon>
        <taxon>Bacillota</taxon>
        <taxon>Negativicutes</taxon>
        <taxon>Veillonellales</taxon>
        <taxon>Veillonellaceae</taxon>
        <taxon>Megasphaera</taxon>
    </lineage>
</organism>
<reference evidence="6 7" key="1">
    <citation type="submission" date="2020-04" db="EMBL/GenBank/DDBJ databases">
        <authorList>
            <person name="Hitch T.C.A."/>
            <person name="Wylensek D."/>
            <person name="Clavel T."/>
        </authorList>
    </citation>
    <scope>NUCLEOTIDE SEQUENCE [LARGE SCALE GENOMIC DNA]</scope>
    <source>
        <strain evidence="6 7">Oil-RF-744-FAT-WT-6-1</strain>
    </source>
</reference>
<dbReference type="Gene3D" id="3.40.50.1360">
    <property type="match status" value="1"/>
</dbReference>
<feature type="domain" description="Sugar-binding" evidence="5">
    <location>
        <begin position="66"/>
        <end position="317"/>
    </location>
</feature>
<dbReference type="InterPro" id="IPR051054">
    <property type="entry name" value="SorC_transcr_regulators"/>
</dbReference>
<dbReference type="AlphaFoldDB" id="A0A848C1C1"/>
<dbReference type="PANTHER" id="PTHR34294">
    <property type="entry name" value="TRANSCRIPTIONAL REGULATOR-RELATED"/>
    <property type="match status" value="1"/>
</dbReference>
<protein>
    <submittedName>
        <fullName evidence="6">Sugar-binding transcriptional regulator</fullName>
    </submittedName>
</protein>
<evidence type="ECO:0000256" key="1">
    <source>
        <dbReference type="ARBA" id="ARBA00010466"/>
    </source>
</evidence>
<evidence type="ECO:0000256" key="3">
    <source>
        <dbReference type="ARBA" id="ARBA00023125"/>
    </source>
</evidence>
<dbReference type="GO" id="GO:0003677">
    <property type="term" value="F:DNA binding"/>
    <property type="evidence" value="ECO:0007669"/>
    <property type="project" value="UniProtKB-KW"/>
</dbReference>
<dbReference type="Pfam" id="PF04198">
    <property type="entry name" value="Sugar-bind"/>
    <property type="match status" value="1"/>
</dbReference>
<evidence type="ECO:0000259" key="5">
    <source>
        <dbReference type="Pfam" id="PF04198"/>
    </source>
</evidence>
<keyword evidence="3" id="KW-0238">DNA-binding</keyword>
<accession>A0A848C1C1</accession>
<comment type="caution">
    <text evidence="6">The sequence shown here is derived from an EMBL/GenBank/DDBJ whole genome shotgun (WGS) entry which is preliminary data.</text>
</comment>
<dbReference type="GO" id="GO:0030246">
    <property type="term" value="F:carbohydrate binding"/>
    <property type="evidence" value="ECO:0007669"/>
    <property type="project" value="InterPro"/>
</dbReference>
<dbReference type="Proteomes" id="UP000591071">
    <property type="component" value="Unassembled WGS sequence"/>
</dbReference>
<keyword evidence="4" id="KW-0804">Transcription</keyword>
<dbReference type="Gene3D" id="1.10.10.60">
    <property type="entry name" value="Homeodomain-like"/>
    <property type="match status" value="1"/>
</dbReference>
<gene>
    <name evidence="6" type="ORF">HF872_12405</name>
</gene>
<dbReference type="PANTHER" id="PTHR34294:SF1">
    <property type="entry name" value="TRANSCRIPTIONAL REGULATOR LSRR"/>
    <property type="match status" value="1"/>
</dbReference>
<comment type="similarity">
    <text evidence="1">Belongs to the SorC transcriptional regulatory family.</text>
</comment>
<evidence type="ECO:0000256" key="4">
    <source>
        <dbReference type="ARBA" id="ARBA00023163"/>
    </source>
</evidence>